<protein>
    <submittedName>
        <fullName evidence="3">Carbohydrate kinase pfkb</fullName>
    </submittedName>
</protein>
<dbReference type="GO" id="GO:0008443">
    <property type="term" value="F:phosphofructokinase activity"/>
    <property type="evidence" value="ECO:0007669"/>
    <property type="project" value="TreeGrafter"/>
</dbReference>
<dbReference type="Gene3D" id="3.40.1190.20">
    <property type="match status" value="1"/>
</dbReference>
<dbReference type="Proteomes" id="UP000277811">
    <property type="component" value="Unassembled WGS sequence"/>
</dbReference>
<reference evidence="3 4" key="1">
    <citation type="submission" date="2018-06" db="EMBL/GenBank/DDBJ databases">
        <authorList>
            <person name="Strepis N."/>
        </authorList>
    </citation>
    <scope>NUCLEOTIDE SEQUENCE [LARGE SCALE GENOMIC DNA]</scope>
    <source>
        <strain evidence="3">LUCI</strain>
    </source>
</reference>
<dbReference type="InterPro" id="IPR029056">
    <property type="entry name" value="Ribokinase-like"/>
</dbReference>
<sequence length="385" mass="42598">MWGNNRIKSLHGQVKGMKIGIVGPISKDLMILPDGNIKMRWGAVAYSALAFAKLFEGTNDQVICLSHLSREDSEEVRAFLAHPNISIPDVDTAYTNGTRIELSHVDAHERLSHQTRTMTPVSPDELERLADCDYLILMPLNATDISLDAVRRFRRISRAQIFLDVHGLITDVDAAGKRFKKAWEQAGEWFESIDFLKMNDKEAPWAAGEPLPGQEDYAHYAASAVGMGVSVCWITFGDQSSLVAWRRNERIFWANVPVVDVGKVVDTVGCGDSASAGFIYSYAKLHNPLLAVVLGNTFGSVKASLSAINEFPSRPEVRGMVYQHYRDYLHTLLDEFLTQEHLIVQEVKEGSTDESSLHGSDGHGHGHGANYESRGNSQGSPASWT</sequence>
<feature type="compositionally biased region" description="Polar residues" evidence="1">
    <location>
        <begin position="373"/>
        <end position="385"/>
    </location>
</feature>
<feature type="region of interest" description="Disordered" evidence="1">
    <location>
        <begin position="348"/>
        <end position="385"/>
    </location>
</feature>
<evidence type="ECO:0000259" key="2">
    <source>
        <dbReference type="Pfam" id="PF00294"/>
    </source>
</evidence>
<keyword evidence="4" id="KW-1185">Reference proteome</keyword>
<dbReference type="PANTHER" id="PTHR46566:SF1">
    <property type="entry name" value="1-PHOSPHOFRUCTOKINASE"/>
    <property type="match status" value="1"/>
</dbReference>
<dbReference type="SUPFAM" id="SSF53613">
    <property type="entry name" value="Ribokinase-like"/>
    <property type="match status" value="1"/>
</dbReference>
<dbReference type="EMBL" id="UPPP01000094">
    <property type="protein sequence ID" value="VBB08661.1"/>
    <property type="molecule type" value="Genomic_DNA"/>
</dbReference>
<evidence type="ECO:0000256" key="1">
    <source>
        <dbReference type="SAM" id="MobiDB-lite"/>
    </source>
</evidence>
<keyword evidence="3" id="KW-0418">Kinase</keyword>
<dbReference type="InterPro" id="IPR011611">
    <property type="entry name" value="PfkB_dom"/>
</dbReference>
<organism evidence="3 4">
    <name type="scientific">Lucifera butyrica</name>
    <dbReference type="NCBI Taxonomy" id="1351585"/>
    <lineage>
        <taxon>Bacteria</taxon>
        <taxon>Bacillati</taxon>
        <taxon>Bacillota</taxon>
        <taxon>Negativicutes</taxon>
        <taxon>Veillonellales</taxon>
        <taxon>Veillonellaceae</taxon>
        <taxon>Lucifera</taxon>
    </lineage>
</organism>
<dbReference type="AlphaFoldDB" id="A0A498RB50"/>
<dbReference type="GO" id="GO:0005829">
    <property type="term" value="C:cytosol"/>
    <property type="evidence" value="ECO:0007669"/>
    <property type="project" value="TreeGrafter"/>
</dbReference>
<dbReference type="Pfam" id="PF00294">
    <property type="entry name" value="PfkB"/>
    <property type="match status" value="1"/>
</dbReference>
<evidence type="ECO:0000313" key="4">
    <source>
        <dbReference type="Proteomes" id="UP000277811"/>
    </source>
</evidence>
<dbReference type="CDD" id="cd00287">
    <property type="entry name" value="ribokinase_pfkB_like"/>
    <property type="match status" value="1"/>
</dbReference>
<dbReference type="OrthoDB" id="9775849at2"/>
<evidence type="ECO:0000313" key="3">
    <source>
        <dbReference type="EMBL" id="VBB08661.1"/>
    </source>
</evidence>
<dbReference type="PANTHER" id="PTHR46566">
    <property type="entry name" value="1-PHOSPHOFRUCTOKINASE-RELATED"/>
    <property type="match status" value="1"/>
</dbReference>
<keyword evidence="3" id="KW-0808">Transferase</keyword>
<name>A0A498RB50_9FIRM</name>
<accession>A0A498RB50</accession>
<gene>
    <name evidence="3" type="ORF">LUCI_3939</name>
</gene>
<feature type="domain" description="Carbohydrate kinase PfkB" evidence="2">
    <location>
        <begin position="184"/>
        <end position="303"/>
    </location>
</feature>
<proteinExistence type="predicted"/>